<gene>
    <name evidence="2" type="ORF">ACFSQ3_02165</name>
</gene>
<organism evidence="2 3">
    <name type="scientific">Sphingobacterium corticis</name>
    <dbReference type="NCBI Taxonomy" id="1812823"/>
    <lineage>
        <taxon>Bacteria</taxon>
        <taxon>Pseudomonadati</taxon>
        <taxon>Bacteroidota</taxon>
        <taxon>Sphingobacteriia</taxon>
        <taxon>Sphingobacteriales</taxon>
        <taxon>Sphingobacteriaceae</taxon>
        <taxon>Sphingobacterium</taxon>
    </lineage>
</organism>
<proteinExistence type="predicted"/>
<name>A0ABW5NEZ4_9SPHI</name>
<accession>A0ABW5NEZ4</accession>
<keyword evidence="1" id="KW-0812">Transmembrane</keyword>
<reference evidence="3" key="1">
    <citation type="journal article" date="2019" name="Int. J. Syst. Evol. Microbiol.">
        <title>The Global Catalogue of Microorganisms (GCM) 10K type strain sequencing project: providing services to taxonomists for standard genome sequencing and annotation.</title>
        <authorList>
            <consortium name="The Broad Institute Genomics Platform"/>
            <consortium name="The Broad Institute Genome Sequencing Center for Infectious Disease"/>
            <person name="Wu L."/>
            <person name="Ma J."/>
        </authorList>
    </citation>
    <scope>NUCLEOTIDE SEQUENCE [LARGE SCALE GENOMIC DNA]</scope>
    <source>
        <strain evidence="3">KCTC 42248</strain>
    </source>
</reference>
<dbReference type="RefSeq" id="WP_380867091.1">
    <property type="nucleotide sequence ID" value="NZ_JBHUMA010000004.1"/>
</dbReference>
<evidence type="ECO:0000313" key="3">
    <source>
        <dbReference type="Proteomes" id="UP001597393"/>
    </source>
</evidence>
<keyword evidence="3" id="KW-1185">Reference proteome</keyword>
<dbReference type="EMBL" id="JBHUMA010000004">
    <property type="protein sequence ID" value="MFD2597741.1"/>
    <property type="molecule type" value="Genomic_DNA"/>
</dbReference>
<comment type="caution">
    <text evidence="2">The sequence shown here is derived from an EMBL/GenBank/DDBJ whole genome shotgun (WGS) entry which is preliminary data.</text>
</comment>
<keyword evidence="1" id="KW-1133">Transmembrane helix</keyword>
<feature type="transmembrane region" description="Helical" evidence="1">
    <location>
        <begin position="58"/>
        <end position="76"/>
    </location>
</feature>
<evidence type="ECO:0000256" key="1">
    <source>
        <dbReference type="SAM" id="Phobius"/>
    </source>
</evidence>
<sequence length="79" mass="9103">MRLSPLNIVLACILVWAISEMGQDGEALFSWGWLMLLVFVLIVVDIVSRLWARDTQRLWWMQIAFILITGVCSILIKLI</sequence>
<evidence type="ECO:0000313" key="2">
    <source>
        <dbReference type="EMBL" id="MFD2597741.1"/>
    </source>
</evidence>
<feature type="transmembrane region" description="Helical" evidence="1">
    <location>
        <begin position="32"/>
        <end position="51"/>
    </location>
</feature>
<keyword evidence="1" id="KW-0472">Membrane</keyword>
<dbReference type="Proteomes" id="UP001597393">
    <property type="component" value="Unassembled WGS sequence"/>
</dbReference>
<protein>
    <submittedName>
        <fullName evidence="2">Uncharacterized protein</fullName>
    </submittedName>
</protein>